<keyword evidence="3" id="KW-1185">Reference proteome</keyword>
<proteinExistence type="predicted"/>
<reference evidence="2" key="1">
    <citation type="submission" date="2022-07" db="EMBL/GenBank/DDBJ databases">
        <title>Genome Sequence of Physisporinus lineatus.</title>
        <authorList>
            <person name="Buettner E."/>
        </authorList>
    </citation>
    <scope>NUCLEOTIDE SEQUENCE</scope>
    <source>
        <strain evidence="2">VT162</strain>
    </source>
</reference>
<dbReference type="PANTHER" id="PTHR33973">
    <property type="entry name" value="OS07G0153300 PROTEIN"/>
    <property type="match status" value="1"/>
</dbReference>
<name>A0AAD5V5D0_9APHY</name>
<keyword evidence="1" id="KW-0472">Membrane</keyword>
<sequence>MKTTAIPKGYILQCKTTHARFLPTDARHAFAYPTLSFFVSLDSLESGKLDLGRGWVFGYGDGWGLTNIKPSSYLHPEATDIRDGQTLRTIKQKLVRLLDARGYDGNLLEDAWMLSMPRFLGYEGLNPLTVHFCYAGGNQLWIVVLETHNTFGERHVDILVVGKDEDDNCAQGPESWSPQTICNASGNVLGPTYLSQPPSLSVTAAFFLGAHACTGLLSGLGLALREAA</sequence>
<comment type="caution">
    <text evidence="2">The sequence shown here is derived from an EMBL/GenBank/DDBJ whole genome shotgun (WGS) entry which is preliminary data.</text>
</comment>
<protein>
    <submittedName>
        <fullName evidence="2">Uncharacterized protein</fullName>
    </submittedName>
</protein>
<evidence type="ECO:0000313" key="2">
    <source>
        <dbReference type="EMBL" id="KAJ3486535.1"/>
    </source>
</evidence>
<accession>A0AAD5V5D0</accession>
<dbReference type="Proteomes" id="UP001212997">
    <property type="component" value="Unassembled WGS sequence"/>
</dbReference>
<organism evidence="2 3">
    <name type="scientific">Meripilus lineatus</name>
    <dbReference type="NCBI Taxonomy" id="2056292"/>
    <lineage>
        <taxon>Eukaryota</taxon>
        <taxon>Fungi</taxon>
        <taxon>Dikarya</taxon>
        <taxon>Basidiomycota</taxon>
        <taxon>Agaricomycotina</taxon>
        <taxon>Agaricomycetes</taxon>
        <taxon>Polyporales</taxon>
        <taxon>Meripilaceae</taxon>
        <taxon>Meripilus</taxon>
    </lineage>
</organism>
<dbReference type="AlphaFoldDB" id="A0AAD5V5D0"/>
<dbReference type="EMBL" id="JANAWD010000118">
    <property type="protein sequence ID" value="KAJ3486535.1"/>
    <property type="molecule type" value="Genomic_DNA"/>
</dbReference>
<keyword evidence="1" id="KW-0812">Transmembrane</keyword>
<dbReference type="InterPro" id="IPR010775">
    <property type="entry name" value="DUF1365"/>
</dbReference>
<gene>
    <name evidence="2" type="ORF">NLI96_g4173</name>
</gene>
<evidence type="ECO:0000313" key="3">
    <source>
        <dbReference type="Proteomes" id="UP001212997"/>
    </source>
</evidence>
<keyword evidence="1" id="KW-1133">Transmembrane helix</keyword>
<evidence type="ECO:0000256" key="1">
    <source>
        <dbReference type="SAM" id="Phobius"/>
    </source>
</evidence>
<dbReference type="PANTHER" id="PTHR33973:SF4">
    <property type="entry name" value="OS07G0153300 PROTEIN"/>
    <property type="match status" value="1"/>
</dbReference>
<dbReference type="Pfam" id="PF07103">
    <property type="entry name" value="DUF1365"/>
    <property type="match status" value="1"/>
</dbReference>
<feature type="transmembrane region" description="Helical" evidence="1">
    <location>
        <begin position="204"/>
        <end position="224"/>
    </location>
</feature>